<keyword evidence="3" id="KW-1185">Reference proteome</keyword>
<dbReference type="SUPFAM" id="SSF51445">
    <property type="entry name" value="(Trans)glycosidases"/>
    <property type="match status" value="1"/>
</dbReference>
<dbReference type="InterPro" id="IPR006103">
    <property type="entry name" value="Glyco_hydro_2_cat"/>
</dbReference>
<dbReference type="Proteomes" id="UP000632774">
    <property type="component" value="Unassembled WGS sequence"/>
</dbReference>
<name>A0ABR9XK89_9SPHI</name>
<evidence type="ECO:0000313" key="2">
    <source>
        <dbReference type="EMBL" id="MBE9667799.1"/>
    </source>
</evidence>
<dbReference type="RefSeq" id="WP_194107241.1">
    <property type="nucleotide sequence ID" value="NZ_JADFFM010000002.1"/>
</dbReference>
<protein>
    <recommendedName>
        <fullName evidence="1">Glycoside hydrolase family 2 catalytic domain-containing protein</fullName>
    </recommendedName>
</protein>
<evidence type="ECO:0000259" key="1">
    <source>
        <dbReference type="Pfam" id="PF02836"/>
    </source>
</evidence>
<organism evidence="2 3">
    <name type="scientific">Mucilaginibacter boryungensis</name>
    <dbReference type="NCBI Taxonomy" id="768480"/>
    <lineage>
        <taxon>Bacteria</taxon>
        <taxon>Pseudomonadati</taxon>
        <taxon>Bacteroidota</taxon>
        <taxon>Sphingobacteriia</taxon>
        <taxon>Sphingobacteriales</taxon>
        <taxon>Sphingobacteriaceae</taxon>
        <taxon>Mucilaginibacter</taxon>
    </lineage>
</organism>
<reference evidence="2 3" key="1">
    <citation type="submission" date="2020-10" db="EMBL/GenBank/DDBJ databases">
        <title>Mucilaginibacter mali sp. nov., isolated from rhizosphere soil of apple orchard.</title>
        <authorList>
            <person name="Lee J.-S."/>
            <person name="Kim H.S."/>
            <person name="Kim J.-S."/>
        </authorList>
    </citation>
    <scope>NUCLEOTIDE SEQUENCE [LARGE SCALE GENOMIC DNA]</scope>
    <source>
        <strain evidence="2 3">KCTC 23157</strain>
    </source>
</reference>
<accession>A0ABR9XK89</accession>
<dbReference type="EMBL" id="JADFFM010000002">
    <property type="protein sequence ID" value="MBE9667799.1"/>
    <property type="molecule type" value="Genomic_DNA"/>
</dbReference>
<proteinExistence type="predicted"/>
<evidence type="ECO:0000313" key="3">
    <source>
        <dbReference type="Proteomes" id="UP000632774"/>
    </source>
</evidence>
<dbReference type="Pfam" id="PF02836">
    <property type="entry name" value="Glyco_hydro_2_C"/>
    <property type="match status" value="1"/>
</dbReference>
<dbReference type="InterPro" id="IPR017853">
    <property type="entry name" value="GH"/>
</dbReference>
<comment type="caution">
    <text evidence="2">The sequence shown here is derived from an EMBL/GenBank/DDBJ whole genome shotgun (WGS) entry which is preliminary data.</text>
</comment>
<sequence length="438" mass="50177">MSSYMKGTVLLIGFWLSFISCNSTKTNTGKIKAVEIKKENGKYTLYRNGKPFIIKGGAGYTHLKELHEIGGNTIRVWDTLQLTKVLDSAKANHLAVIVGIPLPLNDNMDIFYNNDVKVNASFKKITQTVNKFKNHPALLCWCLGNEIAFPWKPNFNRFYKAFNSIVDMIHRDDPDHPVTTTIMTFRRKNIANIKLRTNVDFISFNIFGSIHTLAKDLDDFKWLWNGPFLITEWGIEGPWRKDKQNAWAAKIEYNSTEKADQYLSIYQKFMPVNNPGFLGEMVFYWGQKQELTPTWFSMFDKNGTKTEAVNTMQYIWTGKQATYHAPAVKYMLINGKDGPDNIFLKPDSITQAIVHLDKPEKGLTFKWQLIAEDWFSPNNIFSAKEPKTIEHAIVEINGTGIKFKAPNTEGPYRLLAFVYNKQGYVATCNTPFYVLANP</sequence>
<dbReference type="PROSITE" id="PS51257">
    <property type="entry name" value="PROKAR_LIPOPROTEIN"/>
    <property type="match status" value="1"/>
</dbReference>
<feature type="domain" description="Glycoside hydrolase family 2 catalytic" evidence="1">
    <location>
        <begin position="105"/>
        <end position="235"/>
    </location>
</feature>
<dbReference type="Gene3D" id="3.20.20.80">
    <property type="entry name" value="Glycosidases"/>
    <property type="match status" value="1"/>
</dbReference>
<gene>
    <name evidence="2" type="ORF">IRJ18_15600</name>
</gene>